<keyword evidence="2" id="KW-0673">Quorum sensing</keyword>
<evidence type="ECO:0000256" key="1">
    <source>
        <dbReference type="ARBA" id="ARBA00022475"/>
    </source>
</evidence>
<evidence type="ECO:0000256" key="6">
    <source>
        <dbReference type="ARBA" id="ARBA00022989"/>
    </source>
</evidence>
<dbReference type="GO" id="GO:0008233">
    <property type="term" value="F:peptidase activity"/>
    <property type="evidence" value="ECO:0007669"/>
    <property type="project" value="UniProtKB-KW"/>
</dbReference>
<dbReference type="Proteomes" id="UP000182584">
    <property type="component" value="Unassembled WGS sequence"/>
</dbReference>
<dbReference type="GO" id="GO:0006508">
    <property type="term" value="P:proteolysis"/>
    <property type="evidence" value="ECO:0007669"/>
    <property type="project" value="UniProtKB-KW"/>
</dbReference>
<evidence type="ECO:0000313" key="9">
    <source>
        <dbReference type="EMBL" id="SES23314.1"/>
    </source>
</evidence>
<feature type="transmembrane region" description="Helical" evidence="8">
    <location>
        <begin position="103"/>
        <end position="125"/>
    </location>
</feature>
<reference evidence="9 10" key="1">
    <citation type="submission" date="2016-10" db="EMBL/GenBank/DDBJ databases">
        <authorList>
            <person name="de Groot N.N."/>
        </authorList>
    </citation>
    <scope>NUCLEOTIDE SEQUENCE [LARGE SCALE GENOMIC DNA]</scope>
    <source>
        <strain evidence="9 10">AR40</strain>
    </source>
</reference>
<evidence type="ECO:0000256" key="4">
    <source>
        <dbReference type="ARBA" id="ARBA00022692"/>
    </source>
</evidence>
<keyword evidence="5" id="KW-0378">Hydrolase</keyword>
<keyword evidence="7 8" id="KW-0472">Membrane</keyword>
<name>A0A1H9VP45_BUTFI</name>
<feature type="transmembrane region" description="Helical" evidence="8">
    <location>
        <begin position="163"/>
        <end position="181"/>
    </location>
</feature>
<dbReference type="InterPro" id="IPR006741">
    <property type="entry name" value="AgrB"/>
</dbReference>
<dbReference type="SMART" id="SM00793">
    <property type="entry name" value="AgrB"/>
    <property type="match status" value="1"/>
</dbReference>
<keyword evidence="6 8" id="KW-1133">Transmembrane helix</keyword>
<proteinExistence type="predicted"/>
<evidence type="ECO:0000256" key="2">
    <source>
        <dbReference type="ARBA" id="ARBA00022654"/>
    </source>
</evidence>
<gene>
    <name evidence="9" type="ORF">SAMN04487884_12434</name>
</gene>
<evidence type="ECO:0000256" key="3">
    <source>
        <dbReference type="ARBA" id="ARBA00022670"/>
    </source>
</evidence>
<evidence type="ECO:0000313" key="10">
    <source>
        <dbReference type="Proteomes" id="UP000182584"/>
    </source>
</evidence>
<feature type="transmembrane region" description="Helical" evidence="8">
    <location>
        <begin position="45"/>
        <end position="68"/>
    </location>
</feature>
<evidence type="ECO:0000256" key="8">
    <source>
        <dbReference type="SAM" id="Phobius"/>
    </source>
</evidence>
<dbReference type="Pfam" id="PF04647">
    <property type="entry name" value="AgrB"/>
    <property type="match status" value="1"/>
</dbReference>
<dbReference type="GO" id="GO:0009372">
    <property type="term" value="P:quorum sensing"/>
    <property type="evidence" value="ECO:0007669"/>
    <property type="project" value="UniProtKB-KW"/>
</dbReference>
<dbReference type="GO" id="GO:0016020">
    <property type="term" value="C:membrane"/>
    <property type="evidence" value="ECO:0007669"/>
    <property type="project" value="InterPro"/>
</dbReference>
<keyword evidence="1" id="KW-1003">Cell membrane</keyword>
<dbReference type="RefSeq" id="WP_074757817.1">
    <property type="nucleotide sequence ID" value="NZ_FOGJ01000024.1"/>
</dbReference>
<dbReference type="AlphaFoldDB" id="A0A1H9VP45"/>
<keyword evidence="3" id="KW-0645">Protease</keyword>
<organism evidence="9 10">
    <name type="scientific">Butyrivibrio fibrisolvens</name>
    <dbReference type="NCBI Taxonomy" id="831"/>
    <lineage>
        <taxon>Bacteria</taxon>
        <taxon>Bacillati</taxon>
        <taxon>Bacillota</taxon>
        <taxon>Clostridia</taxon>
        <taxon>Lachnospirales</taxon>
        <taxon>Lachnospiraceae</taxon>
        <taxon>Butyrivibrio</taxon>
    </lineage>
</organism>
<keyword evidence="4 8" id="KW-0812">Transmembrane</keyword>
<dbReference type="OrthoDB" id="9815055at2"/>
<evidence type="ECO:0000256" key="7">
    <source>
        <dbReference type="ARBA" id="ARBA00023136"/>
    </source>
</evidence>
<dbReference type="EMBL" id="FOGJ01000024">
    <property type="protein sequence ID" value="SES23314.1"/>
    <property type="molecule type" value="Genomic_DNA"/>
</dbReference>
<sequence length="190" mass="21527">MEALATKLTYLFISWTNKEYSNEDIEIYDYGFQCFLNSITTDLILLFWGLITHSLLETICWLITFCIYRHHAGGAHASTSIRCIILSSLLGISNYAILRFADYIIPLIMPIHIISLIVCILFAPIQSKKYLSPLERKRKKIISAAIISLSIIASHFVSNSISISISYSLFIANILIVIAIFKNKNRVSNC</sequence>
<protein>
    <submittedName>
        <fullName evidence="9">Accessory gene regulator B</fullName>
    </submittedName>
</protein>
<evidence type="ECO:0000256" key="5">
    <source>
        <dbReference type="ARBA" id="ARBA00022801"/>
    </source>
</evidence>
<feature type="transmembrane region" description="Helical" evidence="8">
    <location>
        <begin position="141"/>
        <end position="157"/>
    </location>
</feature>
<accession>A0A1H9VP45</accession>